<proteinExistence type="predicted"/>
<dbReference type="InterPro" id="IPR036866">
    <property type="entry name" value="RibonucZ/Hydroxyglut_hydro"/>
</dbReference>
<dbReference type="SUPFAM" id="SSF56281">
    <property type="entry name" value="Metallo-hydrolase/oxidoreductase"/>
    <property type="match status" value="1"/>
</dbReference>
<evidence type="ECO:0000256" key="6">
    <source>
        <dbReference type="SAM" id="Phobius"/>
    </source>
</evidence>
<evidence type="ECO:0000256" key="4">
    <source>
        <dbReference type="ARBA" id="ARBA00022989"/>
    </source>
</evidence>
<dbReference type="InterPro" id="IPR004477">
    <property type="entry name" value="ComEC_N"/>
</dbReference>
<dbReference type="SMART" id="SM00849">
    <property type="entry name" value="Lactamase_B"/>
    <property type="match status" value="1"/>
</dbReference>
<sequence>MDWWLTGAVLGAFSGVWIDPSWPIWPLIVLTFIWLILGYILPAFRFCTPFSRTETLFMGALCGILWALINARFAVSWSLPESDYRQSLQVTVTVTEIVAQNDWRWRIDGILLQGPEHWQLNSQWKKPKVRLNWYAAEGELPKLGETWLLQVRLRPAAGLMNQGSFNYQAYLVRKGIRATGSIQQAEYLDSPRLPQPRQYIFDYFEQYQAELIHAGVLLALTLGERQWLSNEDWRLLQQTGVAHLMAISGLHLSMVFASSWLIFRWLLALLPRKDPTQQYNLSYQALVVAWLLALTYAALAGFAVATLRALLLITVAVFYRLLARRITTHRLLLRVLAAVLVLDPLAWLDTGFWLSFVAVLAIFSWLWRLPHHAQSRGWKHSLLQLWRLEVMLTLLLWPLSVFFFQGLSLLAPLSNLLIIPLFSFVILPAALLAVLLLLLQLPGSYFLLKLADQVLQFVWWALEVAGQWSWIWFDGWPLTTTLLLFAALLLSYLPLSLQRRALLMGAFLCSALSWHWQRQQDTSLYLHMLDVGQGSALVVQRGDRAVVVDAGPAYVGGFDLGQAVVVPFLQRRGLTPDYLILSHSHQDHTGGAAAVRQAYPQIINITTDGKHWPCEWGQVWLWEEVHINALAPLPGPSFGPNNDSCVIQLSYQGQRILLPGDMERITEFRLLRRYAKTLASDVLLVPHHGSRTSSGEAVLAAIRPKIALISRGYLNRFSMPHEETLQRLRASGARIYDSGESGQVTLRWHKGSWHSYPYRTRLAPYWFNQI</sequence>
<evidence type="ECO:0000256" key="1">
    <source>
        <dbReference type="ARBA" id="ARBA00004651"/>
    </source>
</evidence>
<dbReference type="Pfam" id="PF13567">
    <property type="entry name" value="DUF4131"/>
    <property type="match status" value="1"/>
</dbReference>
<dbReference type="CDD" id="cd07731">
    <property type="entry name" value="ComA-like_MBL-fold"/>
    <property type="match status" value="1"/>
</dbReference>
<dbReference type="EMBL" id="PIPL01000001">
    <property type="protein sequence ID" value="RUO25955.1"/>
    <property type="molecule type" value="Genomic_DNA"/>
</dbReference>
<dbReference type="OrthoDB" id="9761531at2"/>
<evidence type="ECO:0000313" key="8">
    <source>
        <dbReference type="EMBL" id="RUO25955.1"/>
    </source>
</evidence>
<feature type="transmembrane region" description="Helical" evidence="6">
    <location>
        <begin position="468"/>
        <end position="493"/>
    </location>
</feature>
<dbReference type="Proteomes" id="UP000288293">
    <property type="component" value="Unassembled WGS sequence"/>
</dbReference>
<feature type="transmembrane region" description="Helical" evidence="6">
    <location>
        <begin position="244"/>
        <end position="267"/>
    </location>
</feature>
<keyword evidence="5 6" id="KW-0472">Membrane</keyword>
<evidence type="ECO:0000313" key="9">
    <source>
        <dbReference type="Proteomes" id="UP000288293"/>
    </source>
</evidence>
<feature type="transmembrane region" description="Helical" evidence="6">
    <location>
        <begin position="417"/>
        <end position="439"/>
    </location>
</feature>
<dbReference type="InterPro" id="IPR035681">
    <property type="entry name" value="ComA-like_MBL"/>
</dbReference>
<reference evidence="8 9" key="1">
    <citation type="journal article" date="2011" name="Front. Microbiol.">
        <title>Genomic signatures of strain selection and enhancement in Bacillus atrophaeus var. globigii, a historical biowarfare simulant.</title>
        <authorList>
            <person name="Gibbons H.S."/>
            <person name="Broomall S.M."/>
            <person name="McNew L.A."/>
            <person name="Daligault H."/>
            <person name="Chapman C."/>
            <person name="Bruce D."/>
            <person name="Karavis M."/>
            <person name="Krepps M."/>
            <person name="McGregor P.A."/>
            <person name="Hong C."/>
            <person name="Park K.H."/>
            <person name="Akmal A."/>
            <person name="Feldman A."/>
            <person name="Lin J.S."/>
            <person name="Chang W.E."/>
            <person name="Higgs B.W."/>
            <person name="Demirev P."/>
            <person name="Lindquist J."/>
            <person name="Liem A."/>
            <person name="Fochler E."/>
            <person name="Read T.D."/>
            <person name="Tapia R."/>
            <person name="Johnson S."/>
            <person name="Bishop-Lilly K.A."/>
            <person name="Detter C."/>
            <person name="Han C."/>
            <person name="Sozhamannan S."/>
            <person name="Rosenzweig C.N."/>
            <person name="Skowronski E.W."/>
        </authorList>
    </citation>
    <scope>NUCLEOTIDE SEQUENCE [LARGE SCALE GENOMIC DNA]</scope>
    <source>
        <strain evidence="8 9">MLST1</strain>
    </source>
</reference>
<comment type="caution">
    <text evidence="8">The sequence shown here is derived from an EMBL/GenBank/DDBJ whole genome shotgun (WGS) entry which is preliminary data.</text>
</comment>
<evidence type="ECO:0000256" key="5">
    <source>
        <dbReference type="ARBA" id="ARBA00023136"/>
    </source>
</evidence>
<dbReference type="NCBIfam" id="TIGR00360">
    <property type="entry name" value="ComEC_N-term"/>
    <property type="match status" value="1"/>
</dbReference>
<dbReference type="NCBIfam" id="TIGR00361">
    <property type="entry name" value="ComEC_Rec2"/>
    <property type="match status" value="1"/>
</dbReference>
<keyword evidence="3 6" id="KW-0812">Transmembrane</keyword>
<evidence type="ECO:0000256" key="3">
    <source>
        <dbReference type="ARBA" id="ARBA00022692"/>
    </source>
</evidence>
<protein>
    <submittedName>
        <fullName evidence="8">DNA internalization-related competence protein ComEC/Rec2</fullName>
    </submittedName>
</protein>
<dbReference type="InterPro" id="IPR052159">
    <property type="entry name" value="Competence_DNA_uptake"/>
</dbReference>
<dbReference type="GO" id="GO:0030420">
    <property type="term" value="P:establishment of competence for transformation"/>
    <property type="evidence" value="ECO:0007669"/>
    <property type="project" value="InterPro"/>
</dbReference>
<keyword evidence="2" id="KW-1003">Cell membrane</keyword>
<dbReference type="InterPro" id="IPR025405">
    <property type="entry name" value="DUF4131"/>
</dbReference>
<evidence type="ECO:0000259" key="7">
    <source>
        <dbReference type="SMART" id="SM00849"/>
    </source>
</evidence>
<evidence type="ECO:0000256" key="2">
    <source>
        <dbReference type="ARBA" id="ARBA00022475"/>
    </source>
</evidence>
<comment type="subcellular location">
    <subcellularLocation>
        <location evidence="1">Cell membrane</location>
        <topology evidence="1">Multi-pass membrane protein</topology>
    </subcellularLocation>
</comment>
<dbReference type="AlphaFoldDB" id="A0A432W7A7"/>
<feature type="domain" description="Metallo-beta-lactamase" evidence="7">
    <location>
        <begin position="533"/>
        <end position="713"/>
    </location>
</feature>
<feature type="transmembrane region" description="Helical" evidence="6">
    <location>
        <begin position="287"/>
        <end position="319"/>
    </location>
</feature>
<dbReference type="RefSeq" id="WP_126802773.1">
    <property type="nucleotide sequence ID" value="NZ_PIPL01000001.1"/>
</dbReference>
<feature type="transmembrane region" description="Helical" evidence="6">
    <location>
        <begin position="24"/>
        <end position="44"/>
    </location>
</feature>
<dbReference type="GO" id="GO:0005886">
    <property type="term" value="C:plasma membrane"/>
    <property type="evidence" value="ECO:0007669"/>
    <property type="project" value="UniProtKB-SubCell"/>
</dbReference>
<name>A0A432W7A7_9GAMM</name>
<dbReference type="Pfam" id="PF03772">
    <property type="entry name" value="Competence"/>
    <property type="match status" value="1"/>
</dbReference>
<accession>A0A432W7A7</accession>
<gene>
    <name evidence="8" type="ORF">CWE09_04305</name>
</gene>
<keyword evidence="4 6" id="KW-1133">Transmembrane helix</keyword>
<dbReference type="InterPro" id="IPR004797">
    <property type="entry name" value="Competence_ComEC/Rec2"/>
</dbReference>
<feature type="transmembrane region" description="Helical" evidence="6">
    <location>
        <begin position="353"/>
        <end position="369"/>
    </location>
</feature>
<feature type="transmembrane region" description="Helical" evidence="6">
    <location>
        <begin position="331"/>
        <end position="347"/>
    </location>
</feature>
<organism evidence="8 9">
    <name type="scientific">Aliidiomarina minuta</name>
    <dbReference type="NCBI Taxonomy" id="880057"/>
    <lineage>
        <taxon>Bacteria</taxon>
        <taxon>Pseudomonadati</taxon>
        <taxon>Pseudomonadota</taxon>
        <taxon>Gammaproteobacteria</taxon>
        <taxon>Alteromonadales</taxon>
        <taxon>Idiomarinaceae</taxon>
        <taxon>Aliidiomarina</taxon>
    </lineage>
</organism>
<feature type="transmembrane region" description="Helical" evidence="6">
    <location>
        <begin position="390"/>
        <end position="411"/>
    </location>
</feature>
<dbReference type="PANTHER" id="PTHR30619:SF1">
    <property type="entry name" value="RECOMBINATION PROTEIN 2"/>
    <property type="match status" value="1"/>
</dbReference>
<dbReference type="PANTHER" id="PTHR30619">
    <property type="entry name" value="DNA INTERNALIZATION/COMPETENCE PROTEIN COMEC/REC2"/>
    <property type="match status" value="1"/>
</dbReference>
<keyword evidence="9" id="KW-1185">Reference proteome</keyword>
<dbReference type="Gene3D" id="3.60.15.10">
    <property type="entry name" value="Ribonuclease Z/Hydroxyacylglutathione hydrolase-like"/>
    <property type="match status" value="1"/>
</dbReference>
<dbReference type="InterPro" id="IPR001279">
    <property type="entry name" value="Metallo-B-lactamas"/>
</dbReference>
<dbReference type="Pfam" id="PF00753">
    <property type="entry name" value="Lactamase_B"/>
    <property type="match status" value="1"/>
</dbReference>